<feature type="compositionally biased region" description="Low complexity" evidence="2">
    <location>
        <begin position="285"/>
        <end position="294"/>
    </location>
</feature>
<feature type="chain" id="PRO_5041670678" evidence="3">
    <location>
        <begin position="22"/>
        <end position="487"/>
    </location>
</feature>
<feature type="coiled-coil region" evidence="1">
    <location>
        <begin position="38"/>
        <end position="65"/>
    </location>
</feature>
<accession>A0AA94L2P1</accession>
<protein>
    <submittedName>
        <fullName evidence="4">Tol-pal system protein YbgF</fullName>
    </submittedName>
</protein>
<evidence type="ECO:0000256" key="3">
    <source>
        <dbReference type="SAM" id="SignalP"/>
    </source>
</evidence>
<proteinExistence type="inferred from homology"/>
<dbReference type="InterPro" id="IPR014162">
    <property type="entry name" value="CpoB_C"/>
</dbReference>
<feature type="signal peptide" evidence="3">
    <location>
        <begin position="1"/>
        <end position="21"/>
    </location>
</feature>
<keyword evidence="3" id="KW-0732">Signal</keyword>
<dbReference type="InterPro" id="IPR019734">
    <property type="entry name" value="TPR_rpt"/>
</dbReference>
<sequence>MKKIFAVPLVCAALAAGCASSAQMRHVEEKNSANQQALRETDRRLHTLEQNVAVLDSQMAQLRNRSFEVRTRGGKKTGMTVVPILPPAAPAVSVSAPASVAAAPGTPGQAVPPVEPNAALGKHGPEVAAAHPAVAAPSASANGTAPSGTGAKGPKIPASSPAASEAPKGRGIDPAAPVRPFPSVAASAESAGPGPRAPEGGHASGQSAKAGPIGAVGETVKKQVAPANGETVPVGLPPVAAPEPSAPPALDPVNFAAPNAGQPVVPTVADKGDPAGGNAAVPVPQLPPSSLALPPEHPGLPPVEAPVASANVTAPSAAPAGTAPGTPGIPTTASRQTGSLQDVSAASEKAASAAGAAQKPVRPIKGEKAAYEAALKVVMAGRPVEGISRFETFLQEYPQGTYAPNAEYWIGEGLYAQGKYREALAQFRKVDASYPQHHKNADALLKTGMCLSRLGDKEAAGQAYSQLLARFPKSEAARLARTRGLAR</sequence>
<feature type="compositionally biased region" description="Pro residues" evidence="2">
    <location>
        <begin position="295"/>
        <end position="304"/>
    </location>
</feature>
<dbReference type="InterPro" id="IPR011990">
    <property type="entry name" value="TPR-like_helical_dom_sf"/>
</dbReference>
<name>A0AA94L2P1_DESDE</name>
<dbReference type="NCBIfam" id="TIGR02795">
    <property type="entry name" value="tol_pal_ybgF"/>
    <property type="match status" value="1"/>
</dbReference>
<dbReference type="Pfam" id="PF13174">
    <property type="entry name" value="TPR_6"/>
    <property type="match status" value="2"/>
</dbReference>
<dbReference type="SUPFAM" id="SSF48452">
    <property type="entry name" value="TPR-like"/>
    <property type="match status" value="1"/>
</dbReference>
<dbReference type="AlphaFoldDB" id="A0AA94L2P1"/>
<dbReference type="Proteomes" id="UP000182680">
    <property type="component" value="Unassembled WGS sequence"/>
</dbReference>
<dbReference type="InterPro" id="IPR034706">
    <property type="entry name" value="CpoB"/>
</dbReference>
<evidence type="ECO:0000256" key="1">
    <source>
        <dbReference type="SAM" id="Coils"/>
    </source>
</evidence>
<feature type="compositionally biased region" description="Low complexity" evidence="2">
    <location>
        <begin position="127"/>
        <end position="166"/>
    </location>
</feature>
<dbReference type="GO" id="GO:0051301">
    <property type="term" value="P:cell division"/>
    <property type="evidence" value="ECO:0007669"/>
    <property type="project" value="InterPro"/>
</dbReference>
<evidence type="ECO:0000313" key="5">
    <source>
        <dbReference type="Proteomes" id="UP000182680"/>
    </source>
</evidence>
<evidence type="ECO:0000256" key="2">
    <source>
        <dbReference type="SAM" id="MobiDB-lite"/>
    </source>
</evidence>
<dbReference type="HAMAP" id="MF_02066">
    <property type="entry name" value="CpoB"/>
    <property type="match status" value="1"/>
</dbReference>
<feature type="region of interest" description="Disordered" evidence="2">
    <location>
        <begin position="285"/>
        <end position="346"/>
    </location>
</feature>
<keyword evidence="1" id="KW-0175">Coiled coil</keyword>
<reference evidence="5" key="1">
    <citation type="submission" date="2016-11" db="EMBL/GenBank/DDBJ databases">
        <authorList>
            <person name="Jaros S."/>
            <person name="Januszkiewicz K."/>
            <person name="Wedrychowicz H."/>
        </authorList>
    </citation>
    <scope>NUCLEOTIDE SEQUENCE [LARGE SCALE GENOMIC DNA]</scope>
    <source>
        <strain evidence="5">DSM 7057</strain>
    </source>
</reference>
<dbReference type="EMBL" id="FPIW01000036">
    <property type="protein sequence ID" value="SFW57873.1"/>
    <property type="molecule type" value="Genomic_DNA"/>
</dbReference>
<dbReference type="PROSITE" id="PS51257">
    <property type="entry name" value="PROKAR_LIPOPROTEIN"/>
    <property type="match status" value="1"/>
</dbReference>
<comment type="caution">
    <text evidence="4">The sequence shown here is derived from an EMBL/GenBank/DDBJ whole genome shotgun (WGS) entry which is preliminary data.</text>
</comment>
<feature type="compositionally biased region" description="Low complexity" evidence="2">
    <location>
        <begin position="313"/>
        <end position="333"/>
    </location>
</feature>
<dbReference type="RefSeq" id="WP_072312082.1">
    <property type="nucleotide sequence ID" value="NZ_FPIW01000036.1"/>
</dbReference>
<evidence type="ECO:0000313" key="4">
    <source>
        <dbReference type="EMBL" id="SFW57873.1"/>
    </source>
</evidence>
<organism evidence="4 5">
    <name type="scientific">Desulfovibrio desulfuricans</name>
    <dbReference type="NCBI Taxonomy" id="876"/>
    <lineage>
        <taxon>Bacteria</taxon>
        <taxon>Pseudomonadati</taxon>
        <taxon>Thermodesulfobacteriota</taxon>
        <taxon>Desulfovibrionia</taxon>
        <taxon>Desulfovibrionales</taxon>
        <taxon>Desulfovibrionaceae</taxon>
        <taxon>Desulfovibrio</taxon>
    </lineage>
</organism>
<gene>
    <name evidence="4" type="ORF">SAMN02910291_01935</name>
</gene>
<feature type="region of interest" description="Disordered" evidence="2">
    <location>
        <begin position="100"/>
        <end position="212"/>
    </location>
</feature>
<dbReference type="Gene3D" id="1.25.40.10">
    <property type="entry name" value="Tetratricopeptide repeat domain"/>
    <property type="match status" value="1"/>
</dbReference>